<dbReference type="GO" id="GO:0003746">
    <property type="term" value="F:translation elongation factor activity"/>
    <property type="evidence" value="ECO:0007669"/>
    <property type="project" value="UniProtKB-KW"/>
</dbReference>
<evidence type="ECO:0000256" key="6">
    <source>
        <dbReference type="ARBA" id="ARBA00025526"/>
    </source>
</evidence>
<keyword evidence="3" id="KW-0963">Cytoplasm</keyword>
<reference evidence="10 12" key="2">
    <citation type="submission" date="2017-06" db="EMBL/GenBank/DDBJ databases">
        <authorList>
            <consortium name="Pathogen Informatics"/>
        </authorList>
    </citation>
    <scope>NUCLEOTIDE SEQUENCE [LARGE SCALE GENOMIC DNA]</scope>
    <source>
        <strain evidence="10 12">NCTC13015</strain>
    </source>
</reference>
<evidence type="ECO:0000313" key="9">
    <source>
        <dbReference type="EMBL" id="AIJ33236.1"/>
    </source>
</evidence>
<dbReference type="HOGENOM" id="CLU_023030_1_1_11"/>
<comment type="subcellular location">
    <subcellularLocation>
        <location evidence="1">Cytoplasm</location>
    </subcellularLocation>
</comment>
<evidence type="ECO:0000313" key="12">
    <source>
        <dbReference type="Proteomes" id="UP000215374"/>
    </source>
</evidence>
<evidence type="ECO:0000256" key="2">
    <source>
        <dbReference type="ARBA" id="ARBA00015953"/>
    </source>
</evidence>
<keyword evidence="4" id="KW-0648">Protein biosynthesis</keyword>
<keyword evidence="11" id="KW-1185">Reference proteome</keyword>
<dbReference type="PROSITE" id="PS51722">
    <property type="entry name" value="G_TR_2"/>
    <property type="match status" value="1"/>
</dbReference>
<dbReference type="GO" id="GO:0003723">
    <property type="term" value="F:RNA binding"/>
    <property type="evidence" value="ECO:0007669"/>
    <property type="project" value="InterPro"/>
</dbReference>
<dbReference type="SUPFAM" id="SSF46785">
    <property type="entry name" value="Winged helix' DNA-binding domain"/>
    <property type="match status" value="1"/>
</dbReference>
<keyword evidence="10" id="KW-0548">Nucleotidyltransferase</keyword>
<dbReference type="EMBL" id="LT906467">
    <property type="protein sequence ID" value="SNV65500.1"/>
    <property type="molecule type" value="Genomic_DNA"/>
</dbReference>
<dbReference type="Pfam" id="PF25461">
    <property type="entry name" value="Beta-barrel_SelB"/>
    <property type="match status" value="1"/>
</dbReference>
<dbReference type="InterPro" id="IPR036388">
    <property type="entry name" value="WH-like_DNA-bd_sf"/>
</dbReference>
<dbReference type="GO" id="GO:0016779">
    <property type="term" value="F:nucleotidyltransferase activity"/>
    <property type="evidence" value="ECO:0007669"/>
    <property type="project" value="UniProtKB-KW"/>
</dbReference>
<dbReference type="Pfam" id="PF00009">
    <property type="entry name" value="GTP_EFTU"/>
    <property type="match status" value="1"/>
</dbReference>
<comment type="function">
    <text evidence="6">Translation factor necessary for the incorporation of selenocysteine into proteins. It probably replaces EF-Tu for the insertion of selenocysteine directed by the UGA codon. SelB binds GTP and GDP.</text>
</comment>
<reference evidence="9 11" key="1">
    <citation type="submission" date="2014-08" db="EMBL/GenBank/DDBJ databases">
        <title>Complete genome sequence of Corynebacterium imitans DSM 44264, isolated from a five-month-old boy with suspected pharyngeal diphtheria.</title>
        <authorList>
            <person name="Mollmann S."/>
            <person name="Albersmeier A."/>
            <person name="Ruckert C."/>
            <person name="Tauch A."/>
        </authorList>
    </citation>
    <scope>NUCLEOTIDE SEQUENCE [LARGE SCALE GENOMIC DNA]</scope>
    <source>
        <strain evidence="9 11">DSM 44264</strain>
    </source>
</reference>
<dbReference type="GO" id="GO:0001514">
    <property type="term" value="P:selenocysteine incorporation"/>
    <property type="evidence" value="ECO:0007669"/>
    <property type="project" value="InterPro"/>
</dbReference>
<dbReference type="CDD" id="cd04171">
    <property type="entry name" value="SelB"/>
    <property type="match status" value="1"/>
</dbReference>
<evidence type="ECO:0000256" key="4">
    <source>
        <dbReference type="ARBA" id="ARBA00022917"/>
    </source>
</evidence>
<dbReference type="GO" id="GO:0005737">
    <property type="term" value="C:cytoplasm"/>
    <property type="evidence" value="ECO:0007669"/>
    <property type="project" value="UniProtKB-SubCell"/>
</dbReference>
<dbReference type="STRING" id="156978.CIMIT_04410"/>
<dbReference type="Pfam" id="PF09107">
    <property type="entry name" value="WHD_3rd_SelB"/>
    <property type="match status" value="1"/>
</dbReference>
<dbReference type="NCBIfam" id="TIGR00475">
    <property type="entry name" value="selB"/>
    <property type="match status" value="1"/>
</dbReference>
<evidence type="ECO:0000256" key="3">
    <source>
        <dbReference type="ARBA" id="ARBA00022490"/>
    </source>
</evidence>
<dbReference type="InterPro" id="IPR004535">
    <property type="entry name" value="Transl_elong_SelB"/>
</dbReference>
<dbReference type="Pfam" id="PF03144">
    <property type="entry name" value="GTP_EFTU_D2"/>
    <property type="match status" value="1"/>
</dbReference>
<dbReference type="EMBL" id="CP009211">
    <property type="protein sequence ID" value="AIJ33236.1"/>
    <property type="molecule type" value="Genomic_DNA"/>
</dbReference>
<dbReference type="InterPro" id="IPR036390">
    <property type="entry name" value="WH_DNA-bd_sf"/>
</dbReference>
<evidence type="ECO:0000256" key="7">
    <source>
        <dbReference type="ARBA" id="ARBA00031615"/>
    </source>
</evidence>
<keyword evidence="5" id="KW-0547">Nucleotide-binding</keyword>
<dbReference type="eggNOG" id="COG3276">
    <property type="taxonomic scope" value="Bacteria"/>
</dbReference>
<name>A0A076NLZ8_9CORY</name>
<protein>
    <recommendedName>
        <fullName evidence="2">Selenocysteine-specific elongation factor</fullName>
    </recommendedName>
    <alternativeName>
        <fullName evidence="7">SelB translation factor</fullName>
    </alternativeName>
</protein>
<accession>A0A076NLZ8</accession>
<sequence>MPYVIATAGHVDHGKSTLVKALTGMEPDRWEEEQQRGLTIDLGFVWAKLDTLDVAFVDVPGHERFIANMLAGVGPAPAVLFVVAADEGWMAQSRDHAAAINAFGISNVVIAMTRADRADAQRRDEVRAEIGREVAGTTLAGAPIVEVSAHTGEGVDSLVAACVEMLRAAPLPDPAARVRFWVDRAFSVKGAGTVVTGTLTAGTIRPGDTLRLGSRDVKVRSIQSEDAPVDAARPAMRAALNLRDISAEEVRRGDALCTPEAWEHTSLLDAHVTTGTPATALPHEVHAHLGTAQVTAKIRPFGEDYLRLILERPLPVTLGDTLALRAPGAQHILAGVRAVDVDPPELPRRGDGRRRAAELPTLPNLSHEIARRVAVTPAHLARLGFLVPGEPPQGTIEFAGYWIRATQVMEWKRALLDAVAQHTRRDPLSAGLTAGAAVDKLGLPDPKLLPLVAAAAKLTLADGLLTTSAAIAPGIASLEAHLRRAPFQAPEAADLERWELGAKELAAAERAGRIIRLGANRDIVLLADAPTHATERLRPLDAPFTASQARKAWDTTRRVAIPLLEYLDAAGVTRRVDGTARVLR</sequence>
<dbReference type="Gene3D" id="3.40.50.300">
    <property type="entry name" value="P-loop containing nucleotide triphosphate hydrolases"/>
    <property type="match status" value="1"/>
</dbReference>
<dbReference type="InterPro" id="IPR015191">
    <property type="entry name" value="SelB_WHD4"/>
</dbReference>
<dbReference type="OrthoDB" id="9803139at2"/>
<evidence type="ECO:0000256" key="5">
    <source>
        <dbReference type="ARBA" id="ARBA00023134"/>
    </source>
</evidence>
<feature type="domain" description="Tr-type G" evidence="8">
    <location>
        <begin position="1"/>
        <end position="171"/>
    </location>
</feature>
<evidence type="ECO:0000313" key="10">
    <source>
        <dbReference type="EMBL" id="SNV65500.1"/>
    </source>
</evidence>
<gene>
    <name evidence="10" type="primary">selB</name>
    <name evidence="9" type="ORF">CIMIT_04410</name>
    <name evidence="10" type="ORF">SAMEA4535761_00947</name>
</gene>
<dbReference type="Gene3D" id="2.40.30.10">
    <property type="entry name" value="Translation factors"/>
    <property type="match status" value="1"/>
</dbReference>
<dbReference type="Proteomes" id="UP000215374">
    <property type="component" value="Chromosome 1"/>
</dbReference>
<dbReference type="InterPro" id="IPR027417">
    <property type="entry name" value="P-loop_NTPase"/>
</dbReference>
<proteinExistence type="predicted"/>
<dbReference type="InterPro" id="IPR004161">
    <property type="entry name" value="EFTu-like_2"/>
</dbReference>
<dbReference type="Gene3D" id="1.10.10.10">
    <property type="entry name" value="Winged helix-like DNA-binding domain superfamily/Winged helix DNA-binding domain"/>
    <property type="match status" value="1"/>
</dbReference>
<organism evidence="9 11">
    <name type="scientific">Corynebacterium imitans</name>
    <dbReference type="NCBI Taxonomy" id="156978"/>
    <lineage>
        <taxon>Bacteria</taxon>
        <taxon>Bacillati</taxon>
        <taxon>Actinomycetota</taxon>
        <taxon>Actinomycetes</taxon>
        <taxon>Mycobacteriales</taxon>
        <taxon>Corynebacteriaceae</taxon>
        <taxon>Corynebacterium</taxon>
    </lineage>
</organism>
<dbReference type="InterPro" id="IPR009000">
    <property type="entry name" value="Transl_B-barrel_sf"/>
</dbReference>
<dbReference type="PANTHER" id="PTHR43721">
    <property type="entry name" value="ELONGATION FACTOR TU-RELATED"/>
    <property type="match status" value="1"/>
</dbReference>
<dbReference type="InterPro" id="IPR057335">
    <property type="entry name" value="Beta-barrel_SelB"/>
</dbReference>
<dbReference type="SUPFAM" id="SSF52540">
    <property type="entry name" value="P-loop containing nucleoside triphosphate hydrolases"/>
    <property type="match status" value="1"/>
</dbReference>
<dbReference type="KEGG" id="cii:CIMIT_04410"/>
<dbReference type="PANTHER" id="PTHR43721:SF9">
    <property type="entry name" value="GTP-BINDING PROTEIN 1"/>
    <property type="match status" value="1"/>
</dbReference>
<dbReference type="RefSeq" id="WP_038589640.1">
    <property type="nucleotide sequence ID" value="NZ_CP009211.1"/>
</dbReference>
<keyword evidence="10" id="KW-0808">Transferase</keyword>
<dbReference type="GO" id="GO:0003924">
    <property type="term" value="F:GTPase activity"/>
    <property type="evidence" value="ECO:0007669"/>
    <property type="project" value="InterPro"/>
</dbReference>
<dbReference type="GO" id="GO:0005525">
    <property type="term" value="F:GTP binding"/>
    <property type="evidence" value="ECO:0007669"/>
    <property type="project" value="UniProtKB-KW"/>
</dbReference>
<dbReference type="SUPFAM" id="SSF50447">
    <property type="entry name" value="Translation proteins"/>
    <property type="match status" value="1"/>
</dbReference>
<dbReference type="InterPro" id="IPR000795">
    <property type="entry name" value="T_Tr_GTP-bd_dom"/>
</dbReference>
<evidence type="ECO:0000256" key="1">
    <source>
        <dbReference type="ARBA" id="ARBA00004496"/>
    </source>
</evidence>
<evidence type="ECO:0000259" key="8">
    <source>
        <dbReference type="PROSITE" id="PS51722"/>
    </source>
</evidence>
<keyword evidence="5" id="KW-0342">GTP-binding</keyword>
<dbReference type="Proteomes" id="UP000028780">
    <property type="component" value="Chromosome"/>
</dbReference>
<dbReference type="AlphaFoldDB" id="A0A076NLZ8"/>
<evidence type="ECO:0000313" key="11">
    <source>
        <dbReference type="Proteomes" id="UP000028780"/>
    </source>
</evidence>
<dbReference type="InterPro" id="IPR050055">
    <property type="entry name" value="EF-Tu_GTPase"/>
</dbReference>
<keyword evidence="9" id="KW-0251">Elongation factor</keyword>